<dbReference type="GO" id="GO:0005886">
    <property type="term" value="C:plasma membrane"/>
    <property type="evidence" value="ECO:0007669"/>
    <property type="project" value="UniProtKB-SubCell"/>
</dbReference>
<reference evidence="8 9" key="1">
    <citation type="submission" date="2020-04" db="EMBL/GenBank/DDBJ databases">
        <authorList>
            <person name="Laetsch R D."/>
            <person name="Stevens L."/>
            <person name="Kumar S."/>
            <person name="Blaxter L. M."/>
        </authorList>
    </citation>
    <scope>NUCLEOTIDE SEQUENCE [LARGE SCALE GENOMIC DNA]</scope>
</reference>
<comment type="subcellular location">
    <subcellularLocation>
        <location evidence="7">Cell membrane</location>
        <topology evidence="7">Multi-pass membrane protein</topology>
    </subcellularLocation>
    <subcellularLocation>
        <location evidence="1">Membrane</location>
        <topology evidence="1">Multi-pass membrane protein</topology>
    </subcellularLocation>
</comment>
<feature type="transmembrane region" description="Helical" evidence="7">
    <location>
        <begin position="345"/>
        <end position="366"/>
    </location>
</feature>
<feature type="transmembrane region" description="Helical" evidence="7">
    <location>
        <begin position="667"/>
        <end position="690"/>
    </location>
</feature>
<comment type="similarity">
    <text evidence="2 7">Belongs to the CTL (choline transporter-like) family.</text>
</comment>
<dbReference type="GO" id="GO:0022857">
    <property type="term" value="F:transmembrane transporter activity"/>
    <property type="evidence" value="ECO:0007669"/>
    <property type="project" value="UniProtKB-UniRule"/>
</dbReference>
<name>A0A8S1EHB4_9PELO</name>
<evidence type="ECO:0000256" key="1">
    <source>
        <dbReference type="ARBA" id="ARBA00004141"/>
    </source>
</evidence>
<evidence type="ECO:0000313" key="8">
    <source>
        <dbReference type="EMBL" id="CAB3400589.1"/>
    </source>
</evidence>
<accession>A0A8S1EHB4</accession>
<proteinExistence type="inferred from homology"/>
<dbReference type="PANTHER" id="PTHR12385">
    <property type="entry name" value="CHOLINE TRANSPORTER-LIKE (SLC FAMILY 44)"/>
    <property type="match status" value="1"/>
</dbReference>
<feature type="transmembrane region" description="Helical" evidence="7">
    <location>
        <begin position="609"/>
        <end position="628"/>
    </location>
</feature>
<evidence type="ECO:0000256" key="5">
    <source>
        <dbReference type="ARBA" id="ARBA00023136"/>
    </source>
</evidence>
<keyword evidence="4 7" id="KW-1133">Transmembrane helix</keyword>
<dbReference type="InterPro" id="IPR007603">
    <property type="entry name" value="Choline_transptr-like"/>
</dbReference>
<dbReference type="OrthoDB" id="420519at2759"/>
<keyword evidence="3 7" id="KW-0812">Transmembrane</keyword>
<dbReference type="AlphaFoldDB" id="A0A8S1EHB4"/>
<evidence type="ECO:0000256" key="3">
    <source>
        <dbReference type="ARBA" id="ARBA00022692"/>
    </source>
</evidence>
<feature type="transmembrane region" description="Helical" evidence="7">
    <location>
        <begin position="568"/>
        <end position="588"/>
    </location>
</feature>
<feature type="transmembrane region" description="Helical" evidence="7">
    <location>
        <begin position="450"/>
        <end position="468"/>
    </location>
</feature>
<keyword evidence="9" id="KW-1185">Reference proteome</keyword>
<feature type="transmembrane region" description="Helical" evidence="7">
    <location>
        <begin position="705"/>
        <end position="723"/>
    </location>
</feature>
<dbReference type="PANTHER" id="PTHR12385:SF14">
    <property type="entry name" value="CHOLINE TRANSPORTER-LIKE 2"/>
    <property type="match status" value="1"/>
</dbReference>
<protein>
    <recommendedName>
        <fullName evidence="7">Choline transporter-like protein</fullName>
    </recommendedName>
</protein>
<evidence type="ECO:0000313" key="9">
    <source>
        <dbReference type="Proteomes" id="UP000494206"/>
    </source>
</evidence>
<comment type="caution">
    <text evidence="8">The sequence shown here is derived from an EMBL/GenBank/DDBJ whole genome shotgun (WGS) entry which is preliminary data.</text>
</comment>
<evidence type="ECO:0000256" key="6">
    <source>
        <dbReference type="ARBA" id="ARBA00023180"/>
    </source>
</evidence>
<feature type="transmembrane region" description="Helical" evidence="7">
    <location>
        <begin position="98"/>
        <end position="121"/>
    </location>
</feature>
<comment type="function">
    <text evidence="7">Choline transporter.</text>
</comment>
<dbReference type="Proteomes" id="UP000494206">
    <property type="component" value="Unassembled WGS sequence"/>
</dbReference>
<keyword evidence="5 7" id="KW-0472">Membrane</keyword>
<evidence type="ECO:0000256" key="2">
    <source>
        <dbReference type="ARBA" id="ARBA00007168"/>
    </source>
</evidence>
<gene>
    <name evidence="8" type="ORF">CBOVIS_LOCUS3493</name>
</gene>
<feature type="transmembrane region" description="Helical" evidence="7">
    <location>
        <begin position="523"/>
        <end position="548"/>
    </location>
</feature>
<keyword evidence="6" id="KW-0325">Glycoprotein</keyword>
<sequence>MGRKKHRPAPAPEIYQRHSFGLPPVPTAPPLSPIRGDNVYPGKLPPMPVPPMHSAYHVQPSTANHVPDRIARFNVVETERLAKRHNPQLYTKRKCTDVFCCFLFFLFIVGWGVVAAFGIMWGDPQRLIFSTDSEFRRCGSIVPNYYNFSNRPFLLYFDLTKCISYATALGGCQTTQICVEKCPSSYYSYLQLRKASPQEIQKQVQNMVYCTDDVDKNSINSFQVLQQLVEKQKCVSYTVKSVPVLQRCFPEAIFTAADKVNTVLNSNNSLDFLRSQFGDDGSIPQDKDITGQSGEAIKHVMEEQPMFNKIVHDLSQTWWQILVLIIAAGILAFLWTVVMRLLGAFIIWLSIFIVIGALGVGTGYSWHQWNELKQSGAIDDYSFHPAFDVYFEMPTTWLVFAIGTSAVLVVLLLILIFIRKRITIACALIGESSIAIGSMMSTLLFPLFPFLLHIGVFALWGSIAIWLASSGQEICRLRDANGALYNTSQKCECGSKNPSCVYIGIDKESETVFWLQVYNLFGFFWLSCFVTALGDIALAGAFASYYWARDKRRDVPSFPVWRALKRALRYNLGSIAFGSLIIAIVKIIRVMLEYIDNKFGKSENKAIKTILMCLKCCFWCLEVFFKFLTKNAYIMIAIYGKNFFSSAKDSFLLITRNIVRTVVIHKVAGILLFIGKAMITIGMGLVSFYYFSGKWVVDGLPRVDVYYYFVPIIIVVIGSYFMADLFFDVYEMAVDTTFICFLEDSEQNDGSPERPFYMSQKLLDILGNRNEIPLTSK</sequence>
<feature type="transmembrane region" description="Helical" evidence="7">
    <location>
        <begin position="397"/>
        <end position="418"/>
    </location>
</feature>
<feature type="transmembrane region" description="Helical" evidence="7">
    <location>
        <begin position="318"/>
        <end position="338"/>
    </location>
</feature>
<dbReference type="EMBL" id="CADEPM010000002">
    <property type="protein sequence ID" value="CAB3400589.1"/>
    <property type="molecule type" value="Genomic_DNA"/>
</dbReference>
<dbReference type="Pfam" id="PF04515">
    <property type="entry name" value="Choline_transpo"/>
    <property type="match status" value="1"/>
</dbReference>
<evidence type="ECO:0000256" key="7">
    <source>
        <dbReference type="RuleBase" id="RU368066"/>
    </source>
</evidence>
<evidence type="ECO:0000256" key="4">
    <source>
        <dbReference type="ARBA" id="ARBA00022989"/>
    </source>
</evidence>
<organism evidence="8 9">
    <name type="scientific">Caenorhabditis bovis</name>
    <dbReference type="NCBI Taxonomy" id="2654633"/>
    <lineage>
        <taxon>Eukaryota</taxon>
        <taxon>Metazoa</taxon>
        <taxon>Ecdysozoa</taxon>
        <taxon>Nematoda</taxon>
        <taxon>Chromadorea</taxon>
        <taxon>Rhabditida</taxon>
        <taxon>Rhabditina</taxon>
        <taxon>Rhabditomorpha</taxon>
        <taxon>Rhabditoidea</taxon>
        <taxon>Rhabditidae</taxon>
        <taxon>Peloderinae</taxon>
        <taxon>Caenorhabditis</taxon>
    </lineage>
</organism>